<dbReference type="AlphaFoldDB" id="A0A2A8HI29"/>
<organism evidence="6 7">
    <name type="scientific">Bacillus toyonensis</name>
    <dbReference type="NCBI Taxonomy" id="155322"/>
    <lineage>
        <taxon>Bacteria</taxon>
        <taxon>Bacillati</taxon>
        <taxon>Bacillota</taxon>
        <taxon>Bacilli</taxon>
        <taxon>Bacillales</taxon>
        <taxon>Bacillaceae</taxon>
        <taxon>Bacillus</taxon>
        <taxon>Bacillus cereus group</taxon>
    </lineage>
</organism>
<protein>
    <submittedName>
        <fullName evidence="6">Magnesium transporter</fullName>
    </submittedName>
</protein>
<dbReference type="InterPro" id="IPR059000">
    <property type="entry name" value="ATPase_P-type_domA"/>
</dbReference>
<dbReference type="PANTHER" id="PTHR43294">
    <property type="entry name" value="SODIUM/POTASSIUM-TRANSPORTING ATPASE SUBUNIT ALPHA"/>
    <property type="match status" value="1"/>
</dbReference>
<dbReference type="GO" id="GO:1990573">
    <property type="term" value="P:potassium ion import across plasma membrane"/>
    <property type="evidence" value="ECO:0007669"/>
    <property type="project" value="TreeGrafter"/>
</dbReference>
<dbReference type="GO" id="GO:0005391">
    <property type="term" value="F:P-type sodium:potassium-exchanging transporter activity"/>
    <property type="evidence" value="ECO:0007669"/>
    <property type="project" value="TreeGrafter"/>
</dbReference>
<evidence type="ECO:0000259" key="5">
    <source>
        <dbReference type="Pfam" id="PF00690"/>
    </source>
</evidence>
<comment type="similarity">
    <text evidence="2">Belongs to the cation transport ATPase (P-type) (TC 3.A.3) family. Type IIA subfamily.</text>
</comment>
<dbReference type="GO" id="GO:1902600">
    <property type="term" value="P:proton transmembrane transport"/>
    <property type="evidence" value="ECO:0007669"/>
    <property type="project" value="TreeGrafter"/>
</dbReference>
<sequence length="258" mass="29206">MLYVNKTVGNTSYKQSKKSMKEQTMLQKNKDLLIEIATRDVKSVFAYFKTTRDGLSMKEAQKRIQVYGRNELTSKRARIAEVIMKLSGMIPGFSKQHVRDQLQCETITVSRVECASSTGLNNELKMMKLPVQELVPGDMIFLSEGDIVPADVRIIYANDLLVNESVLTGNDANVEKFESCYHLERKRFIPLKRMKDYNPLELENVCFKGTNIIGGNAKAVVVSTGKNTYSGILHTCCSRTSECVNDAKYIKTMYNRQS</sequence>
<proteinExistence type="inferred from homology"/>
<dbReference type="GO" id="GO:0036376">
    <property type="term" value="P:sodium ion export across plasma membrane"/>
    <property type="evidence" value="ECO:0007669"/>
    <property type="project" value="TreeGrafter"/>
</dbReference>
<dbReference type="Proteomes" id="UP000220841">
    <property type="component" value="Unassembled WGS sequence"/>
</dbReference>
<name>A0A2A8HI29_9BACI</name>
<keyword evidence="3" id="KW-1003">Cell membrane</keyword>
<accession>A0A2A8HI29</accession>
<evidence type="ECO:0000259" key="4">
    <source>
        <dbReference type="Pfam" id="PF00122"/>
    </source>
</evidence>
<dbReference type="RefSeq" id="WP_098226138.1">
    <property type="nucleotide sequence ID" value="NZ_NUBY01000032.1"/>
</dbReference>
<feature type="domain" description="P-type ATPase A" evidence="4">
    <location>
        <begin position="122"/>
        <end position="231"/>
    </location>
</feature>
<dbReference type="EMBL" id="NUBY01000032">
    <property type="protein sequence ID" value="PEQ08673.1"/>
    <property type="molecule type" value="Genomic_DNA"/>
</dbReference>
<dbReference type="SUPFAM" id="SSF81653">
    <property type="entry name" value="Calcium ATPase, transduction domain A"/>
    <property type="match status" value="1"/>
</dbReference>
<dbReference type="PANTHER" id="PTHR43294:SF21">
    <property type="entry name" value="CATION TRANSPORTING ATPASE"/>
    <property type="match status" value="1"/>
</dbReference>
<dbReference type="GO" id="GO:0006883">
    <property type="term" value="P:intracellular sodium ion homeostasis"/>
    <property type="evidence" value="ECO:0007669"/>
    <property type="project" value="TreeGrafter"/>
</dbReference>
<evidence type="ECO:0000256" key="2">
    <source>
        <dbReference type="ARBA" id="ARBA00005675"/>
    </source>
</evidence>
<dbReference type="GO" id="GO:0030007">
    <property type="term" value="P:intracellular potassium ion homeostasis"/>
    <property type="evidence" value="ECO:0007669"/>
    <property type="project" value="TreeGrafter"/>
</dbReference>
<comment type="caution">
    <text evidence="6">The sequence shown here is derived from an EMBL/GenBank/DDBJ whole genome shotgun (WGS) entry which is preliminary data.</text>
</comment>
<dbReference type="InterPro" id="IPR004014">
    <property type="entry name" value="ATPase_P-typ_cation-transptr_N"/>
</dbReference>
<reference evidence="6 7" key="1">
    <citation type="submission" date="2017-09" db="EMBL/GenBank/DDBJ databases">
        <title>Large-scale bioinformatics analysis of Bacillus genomes uncovers conserved roles of natural products in bacterial physiology.</title>
        <authorList>
            <consortium name="Agbiome Team Llc"/>
            <person name="Bleich R.M."/>
            <person name="Grubbs K.J."/>
            <person name="Santa Maria K.C."/>
            <person name="Allen S.E."/>
            <person name="Farag S."/>
            <person name="Shank E.A."/>
            <person name="Bowers A."/>
        </authorList>
    </citation>
    <scope>NUCLEOTIDE SEQUENCE [LARGE SCALE GENOMIC DNA]</scope>
    <source>
        <strain evidence="6 7">AFS021349</strain>
    </source>
</reference>
<feature type="domain" description="Cation-transporting P-type ATPase N-terminal" evidence="5">
    <location>
        <begin position="38"/>
        <end position="78"/>
    </location>
</feature>
<dbReference type="InterPro" id="IPR050510">
    <property type="entry name" value="Cation_transp_ATPase_P-type"/>
</dbReference>
<dbReference type="Pfam" id="PF00690">
    <property type="entry name" value="Cation_ATPase_N"/>
    <property type="match status" value="1"/>
</dbReference>
<dbReference type="GO" id="GO:0005886">
    <property type="term" value="C:plasma membrane"/>
    <property type="evidence" value="ECO:0007669"/>
    <property type="project" value="UniProtKB-SubCell"/>
</dbReference>
<dbReference type="InterPro" id="IPR008250">
    <property type="entry name" value="ATPase_P-typ_transduc_dom_A_sf"/>
</dbReference>
<dbReference type="Pfam" id="PF00122">
    <property type="entry name" value="E1-E2_ATPase"/>
    <property type="match status" value="1"/>
</dbReference>
<comment type="subcellular location">
    <subcellularLocation>
        <location evidence="1">Cell membrane</location>
        <topology evidence="1">Multi-pass membrane protein</topology>
    </subcellularLocation>
</comment>
<dbReference type="Gene3D" id="2.70.150.10">
    <property type="entry name" value="Calcium-transporting ATPase, cytoplasmic transduction domain A"/>
    <property type="match status" value="1"/>
</dbReference>
<evidence type="ECO:0000256" key="3">
    <source>
        <dbReference type="ARBA" id="ARBA00022475"/>
    </source>
</evidence>
<evidence type="ECO:0000313" key="6">
    <source>
        <dbReference type="EMBL" id="PEQ08673.1"/>
    </source>
</evidence>
<evidence type="ECO:0000256" key="1">
    <source>
        <dbReference type="ARBA" id="ARBA00004651"/>
    </source>
</evidence>
<evidence type="ECO:0000313" key="7">
    <source>
        <dbReference type="Proteomes" id="UP000220841"/>
    </source>
</evidence>
<keyword evidence="3" id="KW-0472">Membrane</keyword>
<dbReference type="InterPro" id="IPR023298">
    <property type="entry name" value="ATPase_P-typ_TM_dom_sf"/>
</dbReference>
<gene>
    <name evidence="6" type="ORF">CN585_08035</name>
</gene>
<dbReference type="SUPFAM" id="SSF81665">
    <property type="entry name" value="Calcium ATPase, transmembrane domain M"/>
    <property type="match status" value="1"/>
</dbReference>